<protein>
    <recommendedName>
        <fullName evidence="4">FLYWCH-type domain-containing protein</fullName>
    </recommendedName>
</protein>
<accession>A0A2W1BUW6</accession>
<dbReference type="AlphaFoldDB" id="A0A2W1BUW6"/>
<reference evidence="5 6" key="1">
    <citation type="journal article" date="2017" name="BMC Biol.">
        <title>Genomic innovations, transcriptional plasticity and gene loss underlying the evolution and divergence of two highly polyphagous and invasive Helicoverpa pest species.</title>
        <authorList>
            <person name="Pearce S.L."/>
            <person name="Clarke D.F."/>
            <person name="East P.D."/>
            <person name="Elfekih S."/>
            <person name="Gordon K.H."/>
            <person name="Jermiin L.S."/>
            <person name="McGaughran A."/>
            <person name="Oakeshott J.G."/>
            <person name="Papanikolaou A."/>
            <person name="Perera O.P."/>
            <person name="Rane R.V."/>
            <person name="Richards S."/>
            <person name="Tay W.T."/>
            <person name="Walsh T.K."/>
            <person name="Anderson A."/>
            <person name="Anderson C.J."/>
            <person name="Asgari S."/>
            <person name="Board P.G."/>
            <person name="Bretschneider A."/>
            <person name="Campbell P.M."/>
            <person name="Chertemps T."/>
            <person name="Christeller J.T."/>
            <person name="Coppin C.W."/>
            <person name="Downes S.J."/>
            <person name="Duan G."/>
            <person name="Farnsworth C.A."/>
            <person name="Good R.T."/>
            <person name="Han L.B."/>
            <person name="Han Y.C."/>
            <person name="Hatje K."/>
            <person name="Horne I."/>
            <person name="Huang Y.P."/>
            <person name="Hughes D.S."/>
            <person name="Jacquin-Joly E."/>
            <person name="James W."/>
            <person name="Jhangiani S."/>
            <person name="Kollmar M."/>
            <person name="Kuwar S.S."/>
            <person name="Li S."/>
            <person name="Liu N.Y."/>
            <person name="Maibeche M.T."/>
            <person name="Miller J.R."/>
            <person name="Montagne N."/>
            <person name="Perry T."/>
            <person name="Qu J."/>
            <person name="Song S.V."/>
            <person name="Sutton G.G."/>
            <person name="Vogel H."/>
            <person name="Walenz B.P."/>
            <person name="Xu W."/>
            <person name="Zhang H.J."/>
            <person name="Zou Z."/>
            <person name="Batterham P."/>
            <person name="Edwards O.R."/>
            <person name="Feyereisen R."/>
            <person name="Gibbs R.A."/>
            <person name="Heckel D.G."/>
            <person name="McGrath A."/>
            <person name="Robin C."/>
            <person name="Scherer S.E."/>
            <person name="Worley K.C."/>
            <person name="Wu Y.D."/>
        </authorList>
    </citation>
    <scope>NUCLEOTIDE SEQUENCE [LARGE SCALE GENOMIC DNA]</scope>
    <source>
        <strain evidence="5">Harm_GR_Male_#8</strain>
        <tissue evidence="5">Whole organism</tissue>
    </source>
</reference>
<evidence type="ECO:0000313" key="5">
    <source>
        <dbReference type="EMBL" id="PZC76987.1"/>
    </source>
</evidence>
<dbReference type="Pfam" id="PF04500">
    <property type="entry name" value="FLYWCH"/>
    <property type="match status" value="1"/>
</dbReference>
<sequence>MGQYRYYQRYAKDVVFSISRFGKPVLLYQDYRYNWYIPYRSRNVDPATSSDINTEKLIADTSKKTKMISAVFSTSRFGRPVILIGKYRFNRNTRSRGHVGWWCCSRARSSGCKATISTYDNVIIKIKNTHNHGPEHARI</sequence>
<feature type="domain" description="FLYWCH-type" evidence="4">
    <location>
        <begin position="72"/>
        <end position="132"/>
    </location>
</feature>
<keyword evidence="2" id="KW-0863">Zinc-finger</keyword>
<dbReference type="GO" id="GO:0008270">
    <property type="term" value="F:zinc ion binding"/>
    <property type="evidence" value="ECO:0007669"/>
    <property type="project" value="UniProtKB-KW"/>
</dbReference>
<evidence type="ECO:0000256" key="3">
    <source>
        <dbReference type="ARBA" id="ARBA00022833"/>
    </source>
</evidence>
<dbReference type="Gene3D" id="2.20.25.240">
    <property type="match status" value="1"/>
</dbReference>
<gene>
    <name evidence="5" type="primary">HaOG203938</name>
    <name evidence="5" type="ORF">B5X24_HaOG203938</name>
</gene>
<name>A0A2W1BUW6_HELAM</name>
<dbReference type="InterPro" id="IPR007588">
    <property type="entry name" value="Znf_FLYWCH"/>
</dbReference>
<dbReference type="EMBL" id="KZ149939">
    <property type="protein sequence ID" value="PZC76987.1"/>
    <property type="molecule type" value="Genomic_DNA"/>
</dbReference>
<evidence type="ECO:0000259" key="4">
    <source>
        <dbReference type="Pfam" id="PF04500"/>
    </source>
</evidence>
<proteinExistence type="predicted"/>
<evidence type="ECO:0000313" key="6">
    <source>
        <dbReference type="Proteomes" id="UP000249218"/>
    </source>
</evidence>
<keyword evidence="6" id="KW-1185">Reference proteome</keyword>
<organism evidence="5 6">
    <name type="scientific">Helicoverpa armigera</name>
    <name type="common">Cotton bollworm</name>
    <name type="synonym">Heliothis armigera</name>
    <dbReference type="NCBI Taxonomy" id="29058"/>
    <lineage>
        <taxon>Eukaryota</taxon>
        <taxon>Metazoa</taxon>
        <taxon>Ecdysozoa</taxon>
        <taxon>Arthropoda</taxon>
        <taxon>Hexapoda</taxon>
        <taxon>Insecta</taxon>
        <taxon>Pterygota</taxon>
        <taxon>Neoptera</taxon>
        <taxon>Endopterygota</taxon>
        <taxon>Lepidoptera</taxon>
        <taxon>Glossata</taxon>
        <taxon>Ditrysia</taxon>
        <taxon>Noctuoidea</taxon>
        <taxon>Noctuidae</taxon>
        <taxon>Heliothinae</taxon>
        <taxon>Helicoverpa</taxon>
    </lineage>
</organism>
<dbReference type="Proteomes" id="UP000249218">
    <property type="component" value="Unassembled WGS sequence"/>
</dbReference>
<evidence type="ECO:0000256" key="2">
    <source>
        <dbReference type="ARBA" id="ARBA00022771"/>
    </source>
</evidence>
<keyword evidence="3" id="KW-0862">Zinc</keyword>
<keyword evidence="1" id="KW-0479">Metal-binding</keyword>
<evidence type="ECO:0000256" key="1">
    <source>
        <dbReference type="ARBA" id="ARBA00022723"/>
    </source>
</evidence>